<dbReference type="OrthoDB" id="10265785at2759"/>
<dbReference type="GO" id="GO:0016787">
    <property type="term" value="F:hydrolase activity"/>
    <property type="evidence" value="ECO:0007669"/>
    <property type="project" value="UniProtKB-KW"/>
</dbReference>
<dbReference type="PANTHER" id="PTHR47958">
    <property type="entry name" value="ATP-DEPENDENT RNA HELICASE DBP3"/>
    <property type="match status" value="1"/>
</dbReference>
<dbReference type="InterPro" id="IPR001650">
    <property type="entry name" value="Helicase_C-like"/>
</dbReference>
<reference evidence="3" key="1">
    <citation type="journal article" date="2018" name="Nat. Microbiol.">
        <title>Leveraging single-cell genomics to expand the fungal tree of life.</title>
        <authorList>
            <person name="Ahrendt S.R."/>
            <person name="Quandt C.A."/>
            <person name="Ciobanu D."/>
            <person name="Clum A."/>
            <person name="Salamov A."/>
            <person name="Andreopoulos B."/>
            <person name="Cheng J.F."/>
            <person name="Woyke T."/>
            <person name="Pelin A."/>
            <person name="Henrissat B."/>
            <person name="Reynolds N.K."/>
            <person name="Benny G.L."/>
            <person name="Smith M.E."/>
            <person name="James T.Y."/>
            <person name="Grigoriev I.V."/>
        </authorList>
    </citation>
    <scope>NUCLEOTIDE SEQUENCE [LARGE SCALE GENOMIC DNA]</scope>
</reference>
<protein>
    <submittedName>
        <fullName evidence="2">P-loop containing nucleoside triphosphate hydrolase protein</fullName>
    </submittedName>
</protein>
<sequence length="150" mass="17222">MGFRLPLQRRDVADTLAAKMTAEGHSCLVLHSRFDAAERDKAMDDFRDGKSKVLITTNVLARGIDILQVNLVINYDMPLDVQNRPDAETYLHRIGRTGRFGRTGCSINFVHDQQSYEEMKAIEKHFGREIVRVPTESYMEIEKILKKLVK</sequence>
<evidence type="ECO:0000313" key="2">
    <source>
        <dbReference type="EMBL" id="RKO85061.1"/>
    </source>
</evidence>
<organism evidence="2 3">
    <name type="scientific">Blyttiomyces helicus</name>
    <dbReference type="NCBI Taxonomy" id="388810"/>
    <lineage>
        <taxon>Eukaryota</taxon>
        <taxon>Fungi</taxon>
        <taxon>Fungi incertae sedis</taxon>
        <taxon>Chytridiomycota</taxon>
        <taxon>Chytridiomycota incertae sedis</taxon>
        <taxon>Chytridiomycetes</taxon>
        <taxon>Chytridiomycetes incertae sedis</taxon>
        <taxon>Blyttiomyces</taxon>
    </lineage>
</organism>
<dbReference type="CDD" id="cd18787">
    <property type="entry name" value="SF2_C_DEAD"/>
    <property type="match status" value="1"/>
</dbReference>
<evidence type="ECO:0000313" key="3">
    <source>
        <dbReference type="Proteomes" id="UP000269721"/>
    </source>
</evidence>
<name>A0A4P9VZ33_9FUNG</name>
<dbReference type="AlphaFoldDB" id="A0A4P9VZ33"/>
<keyword evidence="3" id="KW-1185">Reference proteome</keyword>
<keyword evidence="2" id="KW-0378">Hydrolase</keyword>
<accession>A0A4P9VZ33</accession>
<dbReference type="SMART" id="SM00490">
    <property type="entry name" value="HELICc"/>
    <property type="match status" value="1"/>
</dbReference>
<dbReference type="EMBL" id="KZ999448">
    <property type="protein sequence ID" value="RKO85061.1"/>
    <property type="molecule type" value="Genomic_DNA"/>
</dbReference>
<dbReference type="Gene3D" id="3.40.50.300">
    <property type="entry name" value="P-loop containing nucleotide triphosphate hydrolases"/>
    <property type="match status" value="1"/>
</dbReference>
<dbReference type="PROSITE" id="PS51194">
    <property type="entry name" value="HELICASE_CTER"/>
    <property type="match status" value="1"/>
</dbReference>
<dbReference type="SUPFAM" id="SSF52540">
    <property type="entry name" value="P-loop containing nucleoside triphosphate hydrolases"/>
    <property type="match status" value="1"/>
</dbReference>
<evidence type="ECO:0000259" key="1">
    <source>
        <dbReference type="PROSITE" id="PS51194"/>
    </source>
</evidence>
<gene>
    <name evidence="2" type="ORF">BDK51DRAFT_15386</name>
</gene>
<dbReference type="InterPro" id="IPR027417">
    <property type="entry name" value="P-loop_NTPase"/>
</dbReference>
<proteinExistence type="predicted"/>
<dbReference type="Proteomes" id="UP000269721">
    <property type="component" value="Unassembled WGS sequence"/>
</dbReference>
<feature type="domain" description="Helicase C-terminal" evidence="1">
    <location>
        <begin position="1"/>
        <end position="145"/>
    </location>
</feature>
<dbReference type="Pfam" id="PF00271">
    <property type="entry name" value="Helicase_C"/>
    <property type="match status" value="1"/>
</dbReference>